<name>A0A8J2MFB7_COTCN</name>
<dbReference type="InterPro" id="IPR036640">
    <property type="entry name" value="ABC1_TM_sf"/>
</dbReference>
<dbReference type="GO" id="GO:0140359">
    <property type="term" value="F:ABC-type transporter activity"/>
    <property type="evidence" value="ECO:0007669"/>
    <property type="project" value="InterPro"/>
</dbReference>
<dbReference type="AlphaFoldDB" id="A0A8J2MFB7"/>
<dbReference type="Pfam" id="PF00664">
    <property type="entry name" value="ABC_membrane"/>
    <property type="match status" value="1"/>
</dbReference>
<feature type="transmembrane region" description="Helical" evidence="7">
    <location>
        <begin position="98"/>
        <end position="122"/>
    </location>
</feature>
<dbReference type="Gene3D" id="1.20.1560.10">
    <property type="entry name" value="ABC transporter type 1, transmembrane domain"/>
    <property type="match status" value="1"/>
</dbReference>
<dbReference type="GO" id="GO:0016020">
    <property type="term" value="C:membrane"/>
    <property type="evidence" value="ECO:0007669"/>
    <property type="project" value="UniProtKB-SubCell"/>
</dbReference>
<dbReference type="Gene3D" id="3.40.50.300">
    <property type="entry name" value="P-loop containing nucleotide triphosphate hydrolases"/>
    <property type="match status" value="1"/>
</dbReference>
<evidence type="ECO:0000256" key="5">
    <source>
        <dbReference type="ARBA" id="ARBA00022989"/>
    </source>
</evidence>
<keyword evidence="2 7" id="KW-0812">Transmembrane</keyword>
<sequence length="561" mass="64497">MKNGKIVEHGKHEDLCQWNKEYDELIKSFDKKYRGNSQLLVDSTTNTIKSKRLTSTAVSSSNINLIFNREETEFDITKGVYGVQAIDYRVGGKYLSEFVCAMALLYSIPIAASPLIFFYISQEIFNAAKKMHERWLKKINRAHISIFSSVFPSALINICSHDLQEVDHTLPKLKITILMHFGIILFTITILGIICPWLLLPMAIFVSVIIIYQLYLRRLILALNESKIDSITPIYNHVVNTVTERATIQAYRKEREFVKKFNKFCDANATYDFMIKATKLWIEFRIKFISAITLAVVIVICAVVNGVKDRYQVLGLAFICTIQLTQSIVHLTAAIIDAYGSLMTVGYIDNYIQNIPQEIRDNIDRRDWPLIPSIHFQNVLLINSTDHEPLNFSIYAGEKVGNLNIVDINIDVLRQYVDYIPRVPILFNGTIKYNLESNNRRTDKEIMDALQKVFLWEKISKFDNKLDSNASNLFSVTEKKLLSLARIYLNSTVFNRSIIIIEDLEPDTELINNILQDVFKDFTVIVLSNSPNWNAKRIIKLQHSKETRALKSNNLLACTKK</sequence>
<dbReference type="GO" id="GO:0005524">
    <property type="term" value="F:ATP binding"/>
    <property type="evidence" value="ECO:0007669"/>
    <property type="project" value="UniProtKB-KW"/>
</dbReference>
<organism evidence="9 10">
    <name type="scientific">Cotesia congregata</name>
    <name type="common">Parasitoid wasp</name>
    <name type="synonym">Apanteles congregatus</name>
    <dbReference type="NCBI Taxonomy" id="51543"/>
    <lineage>
        <taxon>Eukaryota</taxon>
        <taxon>Metazoa</taxon>
        <taxon>Ecdysozoa</taxon>
        <taxon>Arthropoda</taxon>
        <taxon>Hexapoda</taxon>
        <taxon>Insecta</taxon>
        <taxon>Pterygota</taxon>
        <taxon>Neoptera</taxon>
        <taxon>Endopterygota</taxon>
        <taxon>Hymenoptera</taxon>
        <taxon>Apocrita</taxon>
        <taxon>Ichneumonoidea</taxon>
        <taxon>Braconidae</taxon>
        <taxon>Microgastrinae</taxon>
        <taxon>Cotesia</taxon>
    </lineage>
</organism>
<evidence type="ECO:0000256" key="7">
    <source>
        <dbReference type="SAM" id="Phobius"/>
    </source>
</evidence>
<dbReference type="InterPro" id="IPR050173">
    <property type="entry name" value="ABC_transporter_C-like"/>
</dbReference>
<reference evidence="9" key="1">
    <citation type="submission" date="2021-04" db="EMBL/GenBank/DDBJ databases">
        <authorList>
            <person name="Chebbi M.A.C M."/>
        </authorList>
    </citation>
    <scope>NUCLEOTIDE SEQUENCE</scope>
</reference>
<dbReference type="PANTHER" id="PTHR24223">
    <property type="entry name" value="ATP-BINDING CASSETTE SUB-FAMILY C"/>
    <property type="match status" value="1"/>
</dbReference>
<evidence type="ECO:0000256" key="2">
    <source>
        <dbReference type="ARBA" id="ARBA00022692"/>
    </source>
</evidence>
<dbReference type="InterPro" id="IPR027417">
    <property type="entry name" value="P-loop_NTPase"/>
</dbReference>
<accession>A0A8J2MFB7</accession>
<keyword evidence="4 9" id="KW-0067">ATP-binding</keyword>
<dbReference type="PROSITE" id="PS50929">
    <property type="entry name" value="ABC_TM1F"/>
    <property type="match status" value="1"/>
</dbReference>
<evidence type="ECO:0000259" key="8">
    <source>
        <dbReference type="PROSITE" id="PS50929"/>
    </source>
</evidence>
<keyword evidence="3" id="KW-0547">Nucleotide-binding</keyword>
<feature type="transmembrane region" description="Helical" evidence="7">
    <location>
        <begin position="288"/>
        <end position="307"/>
    </location>
</feature>
<dbReference type="EMBL" id="CAJNRD030001119">
    <property type="protein sequence ID" value="CAG5088726.1"/>
    <property type="molecule type" value="Genomic_DNA"/>
</dbReference>
<dbReference type="SUPFAM" id="SSF52540">
    <property type="entry name" value="P-loop containing nucleoside triphosphate hydrolases"/>
    <property type="match status" value="1"/>
</dbReference>
<comment type="caution">
    <text evidence="9">The sequence shown here is derived from an EMBL/GenBank/DDBJ whole genome shotgun (WGS) entry which is preliminary data.</text>
</comment>
<keyword evidence="10" id="KW-1185">Reference proteome</keyword>
<dbReference type="SUPFAM" id="SSF90123">
    <property type="entry name" value="ABC transporter transmembrane region"/>
    <property type="match status" value="1"/>
</dbReference>
<protein>
    <submittedName>
        <fullName evidence="9">Similar to ABCC11: ATP-binding cassette sub-family C member 11 (Homo sapiens)</fullName>
    </submittedName>
</protein>
<evidence type="ECO:0000256" key="6">
    <source>
        <dbReference type="ARBA" id="ARBA00023136"/>
    </source>
</evidence>
<feature type="transmembrane region" description="Helical" evidence="7">
    <location>
        <begin position="313"/>
        <end position="336"/>
    </location>
</feature>
<evidence type="ECO:0000256" key="3">
    <source>
        <dbReference type="ARBA" id="ARBA00022741"/>
    </source>
</evidence>
<evidence type="ECO:0000256" key="4">
    <source>
        <dbReference type="ARBA" id="ARBA00022840"/>
    </source>
</evidence>
<feature type="transmembrane region" description="Helical" evidence="7">
    <location>
        <begin position="175"/>
        <end position="193"/>
    </location>
</feature>
<keyword evidence="6 7" id="KW-0472">Membrane</keyword>
<evidence type="ECO:0000313" key="10">
    <source>
        <dbReference type="Proteomes" id="UP000786811"/>
    </source>
</evidence>
<dbReference type="InterPro" id="IPR011527">
    <property type="entry name" value="ABC1_TM_dom"/>
</dbReference>
<gene>
    <name evidence="9" type="ORF">HICCMSTLAB_LOCUS4958</name>
</gene>
<dbReference type="Proteomes" id="UP000786811">
    <property type="component" value="Unassembled WGS sequence"/>
</dbReference>
<keyword evidence="1" id="KW-0813">Transport</keyword>
<keyword evidence="5 7" id="KW-1133">Transmembrane helix</keyword>
<evidence type="ECO:0000256" key="1">
    <source>
        <dbReference type="ARBA" id="ARBA00022448"/>
    </source>
</evidence>
<dbReference type="OrthoDB" id="8174258at2759"/>
<feature type="transmembrane region" description="Helical" evidence="7">
    <location>
        <begin position="199"/>
        <end position="216"/>
    </location>
</feature>
<evidence type="ECO:0000313" key="9">
    <source>
        <dbReference type="EMBL" id="CAG5088726.1"/>
    </source>
</evidence>
<feature type="domain" description="ABC transmembrane type-1" evidence="8">
    <location>
        <begin position="84"/>
        <end position="340"/>
    </location>
</feature>
<proteinExistence type="predicted"/>